<feature type="binding site" evidence="17">
    <location>
        <position position="79"/>
    </location>
    <ligand>
        <name>ATP</name>
        <dbReference type="ChEBI" id="CHEBI:30616"/>
    </ligand>
</feature>
<evidence type="ECO:0000256" key="7">
    <source>
        <dbReference type="ARBA" id="ARBA00022741"/>
    </source>
</evidence>
<evidence type="ECO:0000256" key="14">
    <source>
        <dbReference type="ARBA" id="ARBA00023264"/>
    </source>
</evidence>
<proteinExistence type="inferred from homology"/>
<sequence>MPPPKENPSVSSRLKSVGYALRGLSFMLKTQHNAWLHLAATVGVILAASFLQVRLEDWRWLIVAMVMVWVAEAFNTAVEYVCNVVSPGYSELVKHAKDIAAGAVLVCAFGAAVIGFLTLWPYVELMLDRFHGPVSL</sequence>
<dbReference type="PANTHER" id="PTHR34299">
    <property type="entry name" value="DIACYLGLYCEROL KINASE"/>
    <property type="match status" value="1"/>
</dbReference>
<evidence type="ECO:0000313" key="21">
    <source>
        <dbReference type="Proteomes" id="UP000199150"/>
    </source>
</evidence>
<dbReference type="EMBL" id="FMTS01000012">
    <property type="protein sequence ID" value="SCW84266.1"/>
    <property type="molecule type" value="Genomic_DNA"/>
</dbReference>
<evidence type="ECO:0000256" key="5">
    <source>
        <dbReference type="ARBA" id="ARBA00022679"/>
    </source>
</evidence>
<keyword evidence="4" id="KW-0444">Lipid biosynthesis</keyword>
<evidence type="ECO:0000256" key="8">
    <source>
        <dbReference type="ARBA" id="ARBA00022777"/>
    </source>
</evidence>
<feature type="transmembrane region" description="Helical" evidence="19">
    <location>
        <begin position="99"/>
        <end position="123"/>
    </location>
</feature>
<keyword evidence="21" id="KW-1185">Reference proteome</keyword>
<dbReference type="GO" id="GO:0008654">
    <property type="term" value="P:phospholipid biosynthetic process"/>
    <property type="evidence" value="ECO:0007669"/>
    <property type="project" value="UniProtKB-KW"/>
</dbReference>
<evidence type="ECO:0000256" key="2">
    <source>
        <dbReference type="ARBA" id="ARBA00005967"/>
    </source>
</evidence>
<keyword evidence="6 19" id="KW-0812">Transmembrane</keyword>
<keyword evidence="13" id="KW-0594">Phospholipid biosynthesis</keyword>
<keyword evidence="9 17" id="KW-0067">ATP-binding</keyword>
<protein>
    <submittedName>
        <fullName evidence="20">Diacylglycerol kinase (ATP)</fullName>
    </submittedName>
</protein>
<evidence type="ECO:0000256" key="11">
    <source>
        <dbReference type="ARBA" id="ARBA00023098"/>
    </source>
</evidence>
<reference evidence="21" key="1">
    <citation type="submission" date="2016-10" db="EMBL/GenBank/DDBJ databases">
        <authorList>
            <person name="Varghese N."/>
            <person name="Submissions S."/>
        </authorList>
    </citation>
    <scope>NUCLEOTIDE SEQUENCE [LARGE SCALE GENOMIC DNA]</scope>
    <source>
        <strain evidence="21">CGMCC 1.3431</strain>
    </source>
</reference>
<evidence type="ECO:0000256" key="12">
    <source>
        <dbReference type="ARBA" id="ARBA00023136"/>
    </source>
</evidence>
<dbReference type="InterPro" id="IPR000829">
    <property type="entry name" value="DAGK"/>
</dbReference>
<evidence type="ECO:0000313" key="20">
    <source>
        <dbReference type="EMBL" id="SCW84266.1"/>
    </source>
</evidence>
<dbReference type="STRING" id="260084.SAMN02927928_0136"/>
<keyword evidence="14" id="KW-1208">Phospholipid metabolism</keyword>
<keyword evidence="8 20" id="KW-0418">Kinase</keyword>
<dbReference type="InterPro" id="IPR033717">
    <property type="entry name" value="UDPK"/>
</dbReference>
<evidence type="ECO:0000256" key="18">
    <source>
        <dbReference type="PIRSR" id="PIRSR600829-4"/>
    </source>
</evidence>
<organism evidence="20 21">
    <name type="scientific">Asticcacaulis taihuensis</name>
    <dbReference type="NCBI Taxonomy" id="260084"/>
    <lineage>
        <taxon>Bacteria</taxon>
        <taxon>Pseudomonadati</taxon>
        <taxon>Pseudomonadota</taxon>
        <taxon>Alphaproteobacteria</taxon>
        <taxon>Caulobacterales</taxon>
        <taxon>Caulobacteraceae</taxon>
        <taxon>Asticcacaulis</taxon>
    </lineage>
</organism>
<evidence type="ECO:0000256" key="17">
    <source>
        <dbReference type="PIRSR" id="PIRSR600829-3"/>
    </source>
</evidence>
<dbReference type="GO" id="GO:0005886">
    <property type="term" value="C:plasma membrane"/>
    <property type="evidence" value="ECO:0007669"/>
    <property type="project" value="UniProtKB-SubCell"/>
</dbReference>
<feature type="binding site" evidence="17">
    <location>
        <position position="19"/>
    </location>
    <ligand>
        <name>ATP</name>
        <dbReference type="ChEBI" id="CHEBI:30616"/>
    </ligand>
</feature>
<evidence type="ECO:0000256" key="16">
    <source>
        <dbReference type="PIRSR" id="PIRSR600829-2"/>
    </source>
</evidence>
<feature type="binding site" evidence="18">
    <location>
        <position position="79"/>
    </location>
    <ligand>
        <name>a divalent metal cation</name>
        <dbReference type="ChEBI" id="CHEBI:60240"/>
    </ligand>
</feature>
<evidence type="ECO:0000256" key="10">
    <source>
        <dbReference type="ARBA" id="ARBA00022989"/>
    </source>
</evidence>
<evidence type="ECO:0000256" key="6">
    <source>
        <dbReference type="ARBA" id="ARBA00022692"/>
    </source>
</evidence>
<evidence type="ECO:0000256" key="9">
    <source>
        <dbReference type="ARBA" id="ARBA00022840"/>
    </source>
</evidence>
<feature type="transmembrane region" description="Helical" evidence="19">
    <location>
        <begin position="58"/>
        <end position="78"/>
    </location>
</feature>
<comment type="cofactor">
    <cofactor evidence="18">
        <name>Mg(2+)</name>
        <dbReference type="ChEBI" id="CHEBI:18420"/>
    </cofactor>
    <text evidence="18">Mn(2+), Zn(2+), Cd(2+) and Co(2+) support activity to lesser extents.</text>
</comment>
<evidence type="ECO:0000256" key="1">
    <source>
        <dbReference type="ARBA" id="ARBA00004651"/>
    </source>
</evidence>
<comment type="similarity">
    <text evidence="2">Belongs to the bacterial diacylglycerol kinase family.</text>
</comment>
<feature type="binding site" evidence="16">
    <location>
        <position position="72"/>
    </location>
    <ligand>
        <name>substrate</name>
    </ligand>
</feature>
<comment type="subcellular location">
    <subcellularLocation>
        <location evidence="1">Cell membrane</location>
        <topology evidence="1">Multi-pass membrane protein</topology>
    </subcellularLocation>
</comment>
<feature type="active site" description="Proton acceptor" evidence="15">
    <location>
        <position position="72"/>
    </location>
</feature>
<dbReference type="GO" id="GO:0005524">
    <property type="term" value="F:ATP binding"/>
    <property type="evidence" value="ECO:0007669"/>
    <property type="project" value="UniProtKB-KW"/>
</dbReference>
<dbReference type="GO" id="GO:0046872">
    <property type="term" value="F:metal ion binding"/>
    <property type="evidence" value="ECO:0007669"/>
    <property type="project" value="UniProtKB-KW"/>
</dbReference>
<accession>A0A1G4TS78</accession>
<feature type="binding site" evidence="17">
    <location>
        <begin position="97"/>
        <end position="98"/>
    </location>
    <ligand>
        <name>ATP</name>
        <dbReference type="ChEBI" id="CHEBI:30616"/>
    </ligand>
</feature>
<gene>
    <name evidence="20" type="ORF">SAMN02927928_0136</name>
</gene>
<dbReference type="InterPro" id="IPR036945">
    <property type="entry name" value="DAGK_sf"/>
</dbReference>
<dbReference type="Gene3D" id="1.10.287.3610">
    <property type="match status" value="1"/>
</dbReference>
<dbReference type="CDD" id="cd14265">
    <property type="entry name" value="UDPK_IM_like"/>
    <property type="match status" value="1"/>
</dbReference>
<keyword evidence="11" id="KW-0443">Lipid metabolism</keyword>
<keyword evidence="5" id="KW-0808">Transferase</keyword>
<evidence type="ECO:0000256" key="3">
    <source>
        <dbReference type="ARBA" id="ARBA00022475"/>
    </source>
</evidence>
<dbReference type="AlphaFoldDB" id="A0A1G4TS78"/>
<evidence type="ECO:0000256" key="15">
    <source>
        <dbReference type="PIRSR" id="PIRSR600829-1"/>
    </source>
</evidence>
<keyword evidence="3" id="KW-1003">Cell membrane</keyword>
<keyword evidence="12 19" id="KW-0472">Membrane</keyword>
<keyword evidence="10 19" id="KW-1133">Transmembrane helix</keyword>
<evidence type="ECO:0000256" key="19">
    <source>
        <dbReference type="SAM" id="Phobius"/>
    </source>
</evidence>
<keyword evidence="7 17" id="KW-0547">Nucleotide-binding</keyword>
<dbReference type="Pfam" id="PF01219">
    <property type="entry name" value="DAGK_prokar"/>
    <property type="match status" value="1"/>
</dbReference>
<keyword evidence="18" id="KW-0479">Metal-binding</keyword>
<dbReference type="Proteomes" id="UP000199150">
    <property type="component" value="Unassembled WGS sequence"/>
</dbReference>
<evidence type="ECO:0000256" key="13">
    <source>
        <dbReference type="ARBA" id="ARBA00023209"/>
    </source>
</evidence>
<dbReference type="GO" id="GO:0016301">
    <property type="term" value="F:kinase activity"/>
    <property type="evidence" value="ECO:0007669"/>
    <property type="project" value="UniProtKB-KW"/>
</dbReference>
<dbReference type="PANTHER" id="PTHR34299:SF1">
    <property type="entry name" value="DIACYLGLYCEROL KINASE"/>
    <property type="match status" value="1"/>
</dbReference>
<keyword evidence="18" id="KW-0460">Magnesium</keyword>
<name>A0A1G4TS78_9CAUL</name>
<feature type="transmembrane region" description="Helical" evidence="19">
    <location>
        <begin position="34"/>
        <end position="52"/>
    </location>
</feature>
<evidence type="ECO:0000256" key="4">
    <source>
        <dbReference type="ARBA" id="ARBA00022516"/>
    </source>
</evidence>